<evidence type="ECO:0000256" key="3">
    <source>
        <dbReference type="ARBA" id="ARBA00023125"/>
    </source>
</evidence>
<gene>
    <name evidence="10" type="ORF">NTEN_LOCUS16127</name>
</gene>
<keyword evidence="5 6" id="KW-0539">Nucleus</keyword>
<sequence length="473" mass="52727">MNPRKQRRERTTFTRAQLDILESLFAKTRYPDIFMREEVALKINLPESRVQAYFEILRLYTDSKRREFLITFNERVWFKNRRAKCRQQLQQQQQQAASGNKSNNSSDASGGGNAGSVTKTTGSNKSLKSSPCSPLGIVQVKTESEPLSKTCSPLGGGSATSSGVGTPSPPLTPAYPQHGSAELPAWCWGQSQNYPQSYSYYGNVHDYFPPPGPSQQMYGSGGGGGGGTGGGGTYDWHHHHHHHHHGSHHNHGGSTGSAYAPPSAAAHQPDCAHEPTPPPSLVGHTHSSSSLSSSPYSHESNSNRRIRILCRFEIITELQAELRQTTKTGKFFEIFSKQFFQEIFFENFPKYSRSLWVAMRSWSDPTRPLWNYQSQREAGGGQRSQAHAQGNNPFSHQRCHSTRLYIRPPPNEPSQPVLPSTEALQCVNGNIAIVLKSNNVRKSGRSYLKHFHSCTIPQNQSEQMSADHMWVRL</sequence>
<name>A0A6H5H5E8_9HEMI</name>
<evidence type="ECO:0000256" key="4">
    <source>
        <dbReference type="ARBA" id="ARBA00023155"/>
    </source>
</evidence>
<dbReference type="InterPro" id="IPR009057">
    <property type="entry name" value="Homeodomain-like_sf"/>
</dbReference>
<dbReference type="InterPro" id="IPR001356">
    <property type="entry name" value="HD"/>
</dbReference>
<keyword evidence="3 6" id="KW-0238">DNA-binding</keyword>
<evidence type="ECO:0000313" key="11">
    <source>
        <dbReference type="Proteomes" id="UP000479000"/>
    </source>
</evidence>
<dbReference type="CDD" id="cd00086">
    <property type="entry name" value="homeodomain"/>
    <property type="match status" value="1"/>
</dbReference>
<reference evidence="10 11" key="1">
    <citation type="submission" date="2020-02" db="EMBL/GenBank/DDBJ databases">
        <authorList>
            <person name="Ferguson B K."/>
        </authorList>
    </citation>
    <scope>NUCLEOTIDE SEQUENCE [LARGE SCALE GENOMIC DNA]</scope>
</reference>
<feature type="compositionally biased region" description="Polar residues" evidence="8">
    <location>
        <begin position="117"/>
        <end position="132"/>
    </location>
</feature>
<dbReference type="PANTHER" id="PTHR45793">
    <property type="entry name" value="HOMEOBOX PROTEIN"/>
    <property type="match status" value="1"/>
</dbReference>
<feature type="non-terminal residue" evidence="10">
    <location>
        <position position="473"/>
    </location>
</feature>
<evidence type="ECO:0000313" key="10">
    <source>
        <dbReference type="EMBL" id="CAB0011134.1"/>
    </source>
</evidence>
<evidence type="ECO:0000256" key="5">
    <source>
        <dbReference type="ARBA" id="ARBA00023242"/>
    </source>
</evidence>
<feature type="region of interest" description="Disordered" evidence="8">
    <location>
        <begin position="88"/>
        <end position="176"/>
    </location>
</feature>
<evidence type="ECO:0000256" key="8">
    <source>
        <dbReference type="SAM" id="MobiDB-lite"/>
    </source>
</evidence>
<dbReference type="Proteomes" id="UP000479000">
    <property type="component" value="Unassembled WGS sequence"/>
</dbReference>
<evidence type="ECO:0000256" key="6">
    <source>
        <dbReference type="PROSITE-ProRule" id="PRU00108"/>
    </source>
</evidence>
<feature type="region of interest" description="Disordered" evidence="8">
    <location>
        <begin position="211"/>
        <end position="299"/>
    </location>
</feature>
<dbReference type="Gene3D" id="1.10.10.60">
    <property type="entry name" value="Homeodomain-like"/>
    <property type="match status" value="1"/>
</dbReference>
<dbReference type="GO" id="GO:0000981">
    <property type="term" value="F:DNA-binding transcription factor activity, RNA polymerase II-specific"/>
    <property type="evidence" value="ECO:0007669"/>
    <property type="project" value="TreeGrafter"/>
</dbReference>
<protein>
    <recommendedName>
        <fullName evidence="9">Homeobox domain-containing protein</fullName>
    </recommendedName>
</protein>
<organism evidence="10 11">
    <name type="scientific">Nesidiocoris tenuis</name>
    <dbReference type="NCBI Taxonomy" id="355587"/>
    <lineage>
        <taxon>Eukaryota</taxon>
        <taxon>Metazoa</taxon>
        <taxon>Ecdysozoa</taxon>
        <taxon>Arthropoda</taxon>
        <taxon>Hexapoda</taxon>
        <taxon>Insecta</taxon>
        <taxon>Pterygota</taxon>
        <taxon>Neoptera</taxon>
        <taxon>Paraneoptera</taxon>
        <taxon>Hemiptera</taxon>
        <taxon>Heteroptera</taxon>
        <taxon>Panheteroptera</taxon>
        <taxon>Cimicomorpha</taxon>
        <taxon>Miridae</taxon>
        <taxon>Dicyphina</taxon>
        <taxon>Nesidiocoris</taxon>
    </lineage>
</organism>
<dbReference type="SUPFAM" id="SSF46689">
    <property type="entry name" value="Homeodomain-like"/>
    <property type="match status" value="1"/>
</dbReference>
<proteinExistence type="predicted"/>
<dbReference type="GO" id="GO:0000978">
    <property type="term" value="F:RNA polymerase II cis-regulatory region sequence-specific DNA binding"/>
    <property type="evidence" value="ECO:0007669"/>
    <property type="project" value="TreeGrafter"/>
</dbReference>
<keyword evidence="2" id="KW-0217">Developmental protein</keyword>
<evidence type="ECO:0000256" key="1">
    <source>
        <dbReference type="ARBA" id="ARBA00004123"/>
    </source>
</evidence>
<dbReference type="EMBL" id="CADCXU010023749">
    <property type="protein sequence ID" value="CAB0011134.1"/>
    <property type="molecule type" value="Genomic_DNA"/>
</dbReference>
<evidence type="ECO:0000259" key="9">
    <source>
        <dbReference type="PROSITE" id="PS50071"/>
    </source>
</evidence>
<feature type="domain" description="Homeobox" evidence="9">
    <location>
        <begin position="4"/>
        <end position="88"/>
    </location>
</feature>
<accession>A0A6H5H5E8</accession>
<feature type="compositionally biased region" description="Low complexity" evidence="8">
    <location>
        <begin position="287"/>
        <end position="299"/>
    </location>
</feature>
<feature type="DNA-binding region" description="Homeobox" evidence="6">
    <location>
        <begin position="6"/>
        <end position="89"/>
    </location>
</feature>
<evidence type="ECO:0000256" key="2">
    <source>
        <dbReference type="ARBA" id="ARBA00022473"/>
    </source>
</evidence>
<dbReference type="GO" id="GO:0005634">
    <property type="term" value="C:nucleus"/>
    <property type="evidence" value="ECO:0007669"/>
    <property type="project" value="UniProtKB-SubCell"/>
</dbReference>
<dbReference type="SMART" id="SM00389">
    <property type="entry name" value="HOX"/>
    <property type="match status" value="1"/>
</dbReference>
<feature type="compositionally biased region" description="Basic residues" evidence="8">
    <location>
        <begin position="237"/>
        <end position="251"/>
    </location>
</feature>
<dbReference type="PANTHER" id="PTHR45793:SF5">
    <property type="entry name" value="HOMEOTIC PROTEIN OCELLILESS"/>
    <property type="match status" value="1"/>
</dbReference>
<dbReference type="OrthoDB" id="6159439at2759"/>
<feature type="compositionally biased region" description="Polar residues" evidence="8">
    <location>
        <begin position="383"/>
        <end position="395"/>
    </location>
</feature>
<feature type="compositionally biased region" description="Gly residues" evidence="8">
    <location>
        <begin position="219"/>
        <end position="233"/>
    </location>
</feature>
<keyword evidence="4 6" id="KW-0371">Homeobox</keyword>
<keyword evidence="11" id="KW-1185">Reference proteome</keyword>
<dbReference type="PROSITE" id="PS50071">
    <property type="entry name" value="HOMEOBOX_2"/>
    <property type="match status" value="1"/>
</dbReference>
<dbReference type="Pfam" id="PF00046">
    <property type="entry name" value="Homeodomain"/>
    <property type="match status" value="1"/>
</dbReference>
<evidence type="ECO:0000256" key="7">
    <source>
        <dbReference type="RuleBase" id="RU000682"/>
    </source>
</evidence>
<comment type="subcellular location">
    <subcellularLocation>
        <location evidence="1 6 7">Nucleus</location>
    </subcellularLocation>
</comment>
<feature type="compositionally biased region" description="Low complexity" evidence="8">
    <location>
        <begin position="88"/>
        <end position="108"/>
    </location>
</feature>
<feature type="region of interest" description="Disordered" evidence="8">
    <location>
        <begin position="374"/>
        <end position="396"/>
    </location>
</feature>
<dbReference type="AlphaFoldDB" id="A0A6H5H5E8"/>